<dbReference type="eggNOG" id="COG2370">
    <property type="taxonomic scope" value="Bacteria"/>
</dbReference>
<evidence type="ECO:0000313" key="3">
    <source>
        <dbReference type="EMBL" id="EKE73899.1"/>
    </source>
</evidence>
<dbReference type="STRING" id="1207063.P24_12272"/>
<feature type="transmembrane region" description="Helical" evidence="1">
    <location>
        <begin position="100"/>
        <end position="126"/>
    </location>
</feature>
<feature type="signal peptide" evidence="2">
    <location>
        <begin position="1"/>
        <end position="23"/>
    </location>
</feature>
<dbReference type="PATRIC" id="fig|1207063.3.peg.2480"/>
<reference evidence="3 4" key="1">
    <citation type="journal article" date="2012" name="J. Bacteriol.">
        <title>Genome Sequence of Oceanibaculum indicum Type Strain P24.</title>
        <authorList>
            <person name="Lai Q."/>
            <person name="Shao Z."/>
        </authorList>
    </citation>
    <scope>NUCLEOTIDE SEQUENCE [LARGE SCALE GENOMIC DNA]</scope>
    <source>
        <strain evidence="3 4">P24</strain>
    </source>
</reference>
<accession>K2JU26</accession>
<dbReference type="InterPro" id="IPR007038">
    <property type="entry name" value="HupE_UreJ"/>
</dbReference>
<dbReference type="Pfam" id="PF04955">
    <property type="entry name" value="HupE_UreJ"/>
    <property type="match status" value="1"/>
</dbReference>
<evidence type="ECO:0000256" key="2">
    <source>
        <dbReference type="SAM" id="SignalP"/>
    </source>
</evidence>
<evidence type="ECO:0000256" key="1">
    <source>
        <dbReference type="SAM" id="Phobius"/>
    </source>
</evidence>
<keyword evidence="1" id="KW-0472">Membrane</keyword>
<comment type="caution">
    <text evidence="3">The sequence shown here is derived from an EMBL/GenBank/DDBJ whole genome shotgun (WGS) entry which is preliminary data.</text>
</comment>
<keyword evidence="1" id="KW-1133">Transmembrane helix</keyword>
<gene>
    <name evidence="3" type="ORF">P24_12272</name>
</gene>
<feature type="chain" id="PRO_5003859301" evidence="2">
    <location>
        <begin position="24"/>
        <end position="194"/>
    </location>
</feature>
<dbReference type="Proteomes" id="UP000006746">
    <property type="component" value="Unassembled WGS sequence"/>
</dbReference>
<feature type="transmembrane region" description="Helical" evidence="1">
    <location>
        <begin position="66"/>
        <end position="88"/>
    </location>
</feature>
<feature type="transmembrane region" description="Helical" evidence="1">
    <location>
        <begin position="175"/>
        <end position="193"/>
    </location>
</feature>
<sequence length="194" mass="19324">MNMNRTTPFLALLLSVAATPALAHTGVGAVHGLEHGFLHPLTGPDHLLAMLAVGLWSGQQSGKSVWMWPAAFVGAMILGGLLGLSGVAMPGMEAMILGSVIVLGALTLFGVVLPRWAGAAIVAVFAVSHGMAHGLEMPADGGGVTYFAGFAVATALLHAAGIGIALAGMRNGRPVLARAAGGACCAAGLMLAVI</sequence>
<dbReference type="AlphaFoldDB" id="K2JU26"/>
<evidence type="ECO:0000313" key="4">
    <source>
        <dbReference type="Proteomes" id="UP000006746"/>
    </source>
</evidence>
<protein>
    <submittedName>
        <fullName evidence="3">HupE/UreJ protein</fullName>
    </submittedName>
</protein>
<name>K2JU26_9PROT</name>
<feature type="transmembrane region" description="Helical" evidence="1">
    <location>
        <begin position="146"/>
        <end position="168"/>
    </location>
</feature>
<keyword evidence="2" id="KW-0732">Signal</keyword>
<keyword evidence="1" id="KW-0812">Transmembrane</keyword>
<proteinExistence type="predicted"/>
<dbReference type="EMBL" id="AMRL01000015">
    <property type="protein sequence ID" value="EKE73899.1"/>
    <property type="molecule type" value="Genomic_DNA"/>
</dbReference>
<dbReference type="PIRSF" id="PIRSF016919">
    <property type="entry name" value="HupE_UreJ"/>
    <property type="match status" value="1"/>
</dbReference>
<keyword evidence="4" id="KW-1185">Reference proteome</keyword>
<organism evidence="3 4">
    <name type="scientific">Oceanibaculum indicum P24</name>
    <dbReference type="NCBI Taxonomy" id="1207063"/>
    <lineage>
        <taxon>Bacteria</taxon>
        <taxon>Pseudomonadati</taxon>
        <taxon>Pseudomonadota</taxon>
        <taxon>Alphaproteobacteria</taxon>
        <taxon>Rhodospirillales</taxon>
        <taxon>Oceanibaculaceae</taxon>
        <taxon>Oceanibaculum</taxon>
    </lineage>
</organism>